<evidence type="ECO:0000313" key="1">
    <source>
        <dbReference type="EMBL" id="OMO76243.1"/>
    </source>
</evidence>
<protein>
    <submittedName>
        <fullName evidence="1">Fis family transcriptional regulator</fullName>
    </submittedName>
</protein>
<sequence>MSCGKNENDSCPPLQVGSCLKGRVGRNALQLGRASSRQIITRRYHVALGYWLASIVPITCIALPPPVGFQAFLSGSFGGAHQAFLISTRGIYLPYTSGFHPFDMWTAAKL</sequence>
<accession>A0A1R3I0Z2</accession>
<proteinExistence type="predicted"/>
<dbReference type="Proteomes" id="UP000187203">
    <property type="component" value="Unassembled WGS sequence"/>
</dbReference>
<organism evidence="1 2">
    <name type="scientific">Corchorus olitorius</name>
    <dbReference type="NCBI Taxonomy" id="93759"/>
    <lineage>
        <taxon>Eukaryota</taxon>
        <taxon>Viridiplantae</taxon>
        <taxon>Streptophyta</taxon>
        <taxon>Embryophyta</taxon>
        <taxon>Tracheophyta</taxon>
        <taxon>Spermatophyta</taxon>
        <taxon>Magnoliopsida</taxon>
        <taxon>eudicotyledons</taxon>
        <taxon>Gunneridae</taxon>
        <taxon>Pentapetalae</taxon>
        <taxon>rosids</taxon>
        <taxon>malvids</taxon>
        <taxon>Malvales</taxon>
        <taxon>Malvaceae</taxon>
        <taxon>Grewioideae</taxon>
        <taxon>Apeibeae</taxon>
        <taxon>Corchorus</taxon>
    </lineage>
</organism>
<keyword evidence="2" id="KW-1185">Reference proteome</keyword>
<reference evidence="2" key="1">
    <citation type="submission" date="2013-09" db="EMBL/GenBank/DDBJ databases">
        <title>Corchorus olitorius genome sequencing.</title>
        <authorList>
            <person name="Alam M."/>
            <person name="Haque M.S."/>
            <person name="Islam M.S."/>
            <person name="Emdad E.M."/>
            <person name="Islam M.M."/>
            <person name="Ahmed B."/>
            <person name="Halim A."/>
            <person name="Hossen Q.M.M."/>
            <person name="Hossain M.Z."/>
            <person name="Ahmed R."/>
            <person name="Khan M.M."/>
            <person name="Islam R."/>
            <person name="Rashid M.M."/>
            <person name="Khan S.A."/>
            <person name="Rahman M.S."/>
            <person name="Alam M."/>
            <person name="Yahiya A.S."/>
            <person name="Khan M.S."/>
            <person name="Azam M.S."/>
            <person name="Haque T."/>
            <person name="Lashkar M.Z.H."/>
            <person name="Akhand A.I."/>
            <person name="Morshed G."/>
            <person name="Roy S."/>
            <person name="Uddin K.S."/>
            <person name="Rabeya T."/>
            <person name="Hossain A.S."/>
            <person name="Chowdhury A."/>
            <person name="Snigdha A.R."/>
            <person name="Mortoza M.S."/>
            <person name="Matin S.A."/>
            <person name="Hoque S.M.E."/>
            <person name="Islam M.K."/>
            <person name="Roy D.K."/>
            <person name="Haider R."/>
            <person name="Moosa M.M."/>
            <person name="Elias S.M."/>
            <person name="Hasan A.M."/>
            <person name="Jahan S."/>
            <person name="Shafiuddin M."/>
            <person name="Mahmood N."/>
            <person name="Shommy N.S."/>
        </authorList>
    </citation>
    <scope>NUCLEOTIDE SEQUENCE [LARGE SCALE GENOMIC DNA]</scope>
    <source>
        <strain evidence="2">cv. O-4</strain>
    </source>
</reference>
<gene>
    <name evidence="1" type="ORF">COLO4_25635</name>
</gene>
<comment type="caution">
    <text evidence="1">The sequence shown here is derived from an EMBL/GenBank/DDBJ whole genome shotgun (WGS) entry which is preliminary data.</text>
</comment>
<evidence type="ECO:0000313" key="2">
    <source>
        <dbReference type="Proteomes" id="UP000187203"/>
    </source>
</evidence>
<dbReference type="AlphaFoldDB" id="A0A1R3I0Z2"/>
<dbReference type="EMBL" id="AWUE01019102">
    <property type="protein sequence ID" value="OMO76243.1"/>
    <property type="molecule type" value="Genomic_DNA"/>
</dbReference>
<name>A0A1R3I0Z2_9ROSI</name>